<evidence type="ECO:0000256" key="1">
    <source>
        <dbReference type="SAM" id="MobiDB-lite"/>
    </source>
</evidence>
<dbReference type="AlphaFoldDB" id="G2ZUE5"/>
<sequence length="96" mass="10406">MEMTPSSSPANGLALPVSVERHPRGSIVPPARPQKRLAVFPQMGLPGQNSSEYSAELTVFHHSPIVGGLDRLLLSSNNRTQHVRSTAPGTRRRRAS</sequence>
<gene>
    <name evidence="2" type="ORF">BDB_mp10282</name>
</gene>
<evidence type="ECO:0000313" key="2">
    <source>
        <dbReference type="EMBL" id="CCA82676.1"/>
    </source>
</evidence>
<proteinExistence type="predicted"/>
<name>G2ZUE5_9RALS</name>
<reference evidence="2" key="2">
    <citation type="submission" date="2011-04" db="EMBL/GenBank/DDBJ databases">
        <authorList>
            <person name="Genoscope - CEA"/>
        </authorList>
    </citation>
    <scope>NUCLEOTIDE SEQUENCE</scope>
    <source>
        <strain evidence="2">R229</strain>
    </source>
</reference>
<dbReference type="EMBL" id="FR854077">
    <property type="protein sequence ID" value="CCA82676.1"/>
    <property type="molecule type" value="Genomic_DNA"/>
</dbReference>
<feature type="region of interest" description="Disordered" evidence="1">
    <location>
        <begin position="77"/>
        <end position="96"/>
    </location>
</feature>
<organism evidence="2">
    <name type="scientific">blood disease bacterium R229</name>
    <dbReference type="NCBI Taxonomy" id="741978"/>
    <lineage>
        <taxon>Bacteria</taxon>
        <taxon>Pseudomonadati</taxon>
        <taxon>Pseudomonadota</taxon>
        <taxon>Betaproteobacteria</taxon>
        <taxon>Burkholderiales</taxon>
        <taxon>Burkholderiaceae</taxon>
        <taxon>Ralstonia</taxon>
        <taxon>Ralstonia solanacearum species complex</taxon>
    </lineage>
</organism>
<accession>G2ZUE5</accession>
<protein>
    <submittedName>
        <fullName evidence="2">Uncharacterized protein</fullName>
    </submittedName>
</protein>
<reference evidence="2" key="1">
    <citation type="journal article" date="2011" name="PLoS ONE">
        <title>Ralstonia syzygii, the Blood Disease Bacterium and some Asian R. solanacearum strains form a single genomic species despite divergent lifestyles.</title>
        <authorList>
            <person name="Remenant B."/>
            <person name="de Cambiaire J.C."/>
            <person name="Cellier G."/>
            <person name="Jacobs J.M."/>
            <person name="Mangenot S."/>
            <person name="Barbe V."/>
            <person name="Lajus A."/>
            <person name="Vallenet D."/>
            <person name="Medigue C."/>
            <person name="Fegan M."/>
            <person name="Allen C."/>
            <person name="Prior P."/>
        </authorList>
    </citation>
    <scope>NUCLEOTIDE SEQUENCE</scope>
    <source>
        <strain evidence="2">R229</strain>
    </source>
</reference>
<feature type="compositionally biased region" description="Polar residues" evidence="1">
    <location>
        <begin position="77"/>
        <end position="88"/>
    </location>
</feature>